<gene>
    <name evidence="2" type="ORF">GTZ99_09660</name>
</gene>
<keyword evidence="1" id="KW-1133">Transmembrane helix</keyword>
<protein>
    <submittedName>
        <fullName evidence="2">Uncharacterized protein</fullName>
    </submittedName>
</protein>
<evidence type="ECO:0000313" key="2">
    <source>
        <dbReference type="EMBL" id="NBC36822.1"/>
    </source>
</evidence>
<dbReference type="Proteomes" id="UP000753724">
    <property type="component" value="Unassembled WGS sequence"/>
</dbReference>
<keyword evidence="1" id="KW-0472">Membrane</keyword>
<dbReference type="EMBL" id="JAAAPO010000003">
    <property type="protein sequence ID" value="NBC36822.1"/>
    <property type="molecule type" value="Genomic_DNA"/>
</dbReference>
<name>A0ABW9XE63_9SPHN</name>
<proteinExistence type="predicted"/>
<reference evidence="3" key="1">
    <citation type="submission" date="2020-01" db="EMBL/GenBank/DDBJ databases">
        <title>Sphingomonas sp. strain CSW-10.</title>
        <authorList>
            <person name="Chen W.-M."/>
        </authorList>
    </citation>
    <scope>NUCLEOTIDE SEQUENCE [LARGE SCALE GENOMIC DNA]</scope>
    <source>
        <strain evidence="3">FSY-8</strain>
    </source>
</reference>
<sequence length="325" mass="35416">MPREPRPFPRFIRSPWIGCFILAFALVLVQAIPLLGWLLTILGLSLLIALLINMGFAAMALEAALRPQSRLLFVWPLLWFGGYGFVALISHMQADQMRAAAAAQNAAAHVRWDPATTALRFDHMDDSGTFWGLDLEPGFAVQAYPIDRAFRRAPAGGTRWGASGASWLEYRDCPGPMGIGSTDDERQWSMVWRGGYGTTQPFHKITGVCAWSGPAEPTGPVVDVVAAPVQRIGGLVEGITQDMTINAPDQRPVTVRALQVGALPWTPWLLINLWPDRGGAKLGFYRGNWRVFKDGTNATPLPVVAAALGLKPTTIEAKVAAAHRQ</sequence>
<organism evidence="2 3">
    <name type="scientific">Novosphingobium ovatum</name>
    <dbReference type="NCBI Taxonomy" id="1908523"/>
    <lineage>
        <taxon>Bacteria</taxon>
        <taxon>Pseudomonadati</taxon>
        <taxon>Pseudomonadota</taxon>
        <taxon>Alphaproteobacteria</taxon>
        <taxon>Sphingomonadales</taxon>
        <taxon>Sphingomonadaceae</taxon>
        <taxon>Novosphingobium</taxon>
    </lineage>
</organism>
<feature type="transmembrane region" description="Helical" evidence="1">
    <location>
        <begin position="73"/>
        <end position="92"/>
    </location>
</feature>
<accession>A0ABW9XE63</accession>
<feature type="transmembrane region" description="Helical" evidence="1">
    <location>
        <begin position="41"/>
        <end position="61"/>
    </location>
</feature>
<keyword evidence="1" id="KW-0812">Transmembrane</keyword>
<dbReference type="RefSeq" id="WP_161718236.1">
    <property type="nucleotide sequence ID" value="NZ_JAAAPO010000003.1"/>
</dbReference>
<comment type="caution">
    <text evidence="2">The sequence shown here is derived from an EMBL/GenBank/DDBJ whole genome shotgun (WGS) entry which is preliminary data.</text>
</comment>
<evidence type="ECO:0000313" key="3">
    <source>
        <dbReference type="Proteomes" id="UP000753724"/>
    </source>
</evidence>
<evidence type="ECO:0000256" key="1">
    <source>
        <dbReference type="SAM" id="Phobius"/>
    </source>
</evidence>
<keyword evidence="3" id="KW-1185">Reference proteome</keyword>